<dbReference type="InterPro" id="IPR016024">
    <property type="entry name" value="ARM-type_fold"/>
</dbReference>
<dbReference type="Proteomes" id="UP000014500">
    <property type="component" value="Unassembled WGS sequence"/>
</dbReference>
<reference evidence="6" key="1">
    <citation type="submission" date="2011-05" db="EMBL/GenBank/DDBJ databases">
        <authorList>
            <person name="Richards S.R."/>
            <person name="Qu J."/>
            <person name="Jiang H."/>
            <person name="Jhangiani S.N."/>
            <person name="Agravi P."/>
            <person name="Goodspeed R."/>
            <person name="Gross S."/>
            <person name="Mandapat C."/>
            <person name="Jackson L."/>
            <person name="Mathew T."/>
            <person name="Pu L."/>
            <person name="Thornton R."/>
            <person name="Saada N."/>
            <person name="Wilczek-Boney K.B."/>
            <person name="Lee S."/>
            <person name="Kovar C."/>
            <person name="Wu Y."/>
            <person name="Scherer S.E."/>
            <person name="Worley K.C."/>
            <person name="Muzny D.M."/>
            <person name="Gibbs R."/>
        </authorList>
    </citation>
    <scope>NUCLEOTIDE SEQUENCE</scope>
    <source>
        <strain evidence="6">Brora</strain>
    </source>
</reference>
<accession>T1IZZ3</accession>
<dbReference type="GO" id="GO:0005634">
    <property type="term" value="C:nucleus"/>
    <property type="evidence" value="ECO:0007669"/>
    <property type="project" value="TreeGrafter"/>
</dbReference>
<dbReference type="HOGENOM" id="CLU_338683_0_0_1"/>
<comment type="similarity">
    <text evidence="1">Belongs to the API5 family.</text>
</comment>
<keyword evidence="2" id="KW-0053">Apoptosis</keyword>
<dbReference type="Gene3D" id="1.25.10.10">
    <property type="entry name" value="Leucine-rich Repeat Variant"/>
    <property type="match status" value="1"/>
</dbReference>
<dbReference type="SUPFAM" id="SSF57850">
    <property type="entry name" value="RING/U-box"/>
    <property type="match status" value="2"/>
</dbReference>
<evidence type="ECO:0000313" key="5">
    <source>
        <dbReference type="EnsemblMetazoa" id="SMAR006832-PA"/>
    </source>
</evidence>
<sequence length="840" mass="95056">MTRHAKNCTAGAVYTYHEKRKDTRASGYGTQAMRLGKDAVKDFDCCSLSLQPCRNPMLTPNGIIYDKEAIFEYIIAQKTEYARKMKEYEKQKNKEKNELAELAMAERESRVKKFVEKERNILSTPHDPFTTGKVEKESISNMAGGKNKSLPSFWIPTLTPQAKTTELKKPDKTIYCPMTGKPLKAKELIPVIFTPIVDPDDKSSLIVKKNRYMCAVTHDILGNTVPCAVLKTSGNVVTVECVEKLIKKDMLDPINGKKLTEKDIICLQMLTFASAQSLHVTHKPKVLSGILLNNSRKRGRYISKMESKDKLENLYKNYDILADAKDKIGEHEKEYLEILKAAKDSTREKLLASQIISRFFKYFPSVSNQAIDAQLDLCEDEDVAIRKQAIKDLPTLCRDNTENLPKIADVLAQLLQTEDNGELTAVHISLMTLFRIDCKGTLGGIFLQIITGEEVVRERAIKFLASKLKTLSEDVFTEEIELFFLDECKKVLQDVTADEFILFMNMMGNLKISRTVSGQQQIVQIIEDICELERDFVADDSETVDRFVQCVRHVLPYFSSQISSTKFVNYLCGKVLPVAHTLHSNDEGIDMHLEILKLLAEMSTFTGSLENSNQIMNNICTKLLDYMPLPPCDETTENSTPNDEPKLEFSYVECFMHVFHQIGKRHSDWLIAEERSELLKDFRLRLQYFARGSQAYAKKLREALLGKRGDELKSDENKIKVVALKTTSNINTLIKDLFHNPPSYKSNIGLSWKPAAATTVPKQFHTTVLPLTSPSAKRKTPITYNDGPSKKFVGGSKQDREIYIPPSGKYSNKVKHFAVPRGLGALRRGRGLTRGRGRGI</sequence>
<dbReference type="PANTHER" id="PTHR12758">
    <property type="entry name" value="APOPTOSIS INHIBITOR 5-RELATED"/>
    <property type="match status" value="1"/>
</dbReference>
<dbReference type="CDD" id="cd16661">
    <property type="entry name" value="RING-Ubox1_NOSIP"/>
    <property type="match status" value="1"/>
</dbReference>
<dbReference type="CDD" id="cd16662">
    <property type="entry name" value="RING-Ubox2_NOSIP"/>
    <property type="match status" value="1"/>
</dbReference>
<dbReference type="eggNOG" id="KOG2213">
    <property type="taxonomic scope" value="Eukaryota"/>
</dbReference>
<dbReference type="STRING" id="126957.T1IZZ3"/>
<keyword evidence="3" id="KW-0175">Coiled coil</keyword>
<dbReference type="EMBL" id="JH431728">
    <property type="status" value="NOT_ANNOTATED_CDS"/>
    <property type="molecule type" value="Genomic_DNA"/>
</dbReference>
<evidence type="ECO:0000256" key="1">
    <source>
        <dbReference type="ARBA" id="ARBA00009515"/>
    </source>
</evidence>
<dbReference type="Gene3D" id="3.30.40.10">
    <property type="entry name" value="Zinc/RING finger domain, C3HC4 (zinc finger)"/>
    <property type="match status" value="2"/>
</dbReference>
<feature type="domain" description="Nitric oxide synthase-interacting protein zinc-finger" evidence="4">
    <location>
        <begin position="4"/>
        <end position="78"/>
    </location>
</feature>
<dbReference type="InterPro" id="IPR011989">
    <property type="entry name" value="ARM-like"/>
</dbReference>
<keyword evidence="6" id="KW-1185">Reference proteome</keyword>
<feature type="coiled-coil region" evidence="3">
    <location>
        <begin position="78"/>
        <end position="108"/>
    </location>
</feature>
<dbReference type="Pfam" id="PF05918">
    <property type="entry name" value="API5"/>
    <property type="match status" value="1"/>
</dbReference>
<evidence type="ECO:0000259" key="4">
    <source>
        <dbReference type="Pfam" id="PF15906"/>
    </source>
</evidence>
<dbReference type="InterPro" id="IPR013083">
    <property type="entry name" value="Znf_RING/FYVE/PHD"/>
</dbReference>
<dbReference type="InterPro" id="IPR008383">
    <property type="entry name" value="API5"/>
</dbReference>
<evidence type="ECO:0000256" key="2">
    <source>
        <dbReference type="ARBA" id="ARBA00022703"/>
    </source>
</evidence>
<evidence type="ECO:0000256" key="3">
    <source>
        <dbReference type="SAM" id="Coils"/>
    </source>
</evidence>
<dbReference type="GO" id="GO:0006915">
    <property type="term" value="P:apoptotic process"/>
    <property type="evidence" value="ECO:0007669"/>
    <property type="project" value="UniProtKB-KW"/>
</dbReference>
<dbReference type="GO" id="GO:0043066">
    <property type="term" value="P:negative regulation of apoptotic process"/>
    <property type="evidence" value="ECO:0007669"/>
    <property type="project" value="TreeGrafter"/>
</dbReference>
<dbReference type="SUPFAM" id="SSF48371">
    <property type="entry name" value="ARM repeat"/>
    <property type="match status" value="1"/>
</dbReference>
<dbReference type="eggNOG" id="KOG3039">
    <property type="taxonomic scope" value="Eukaryota"/>
</dbReference>
<dbReference type="EnsemblMetazoa" id="SMAR006832-RA">
    <property type="protein sequence ID" value="SMAR006832-PA"/>
    <property type="gene ID" value="SMAR006832"/>
</dbReference>
<organism evidence="5 6">
    <name type="scientific">Strigamia maritima</name>
    <name type="common">European centipede</name>
    <name type="synonym">Geophilus maritimus</name>
    <dbReference type="NCBI Taxonomy" id="126957"/>
    <lineage>
        <taxon>Eukaryota</taxon>
        <taxon>Metazoa</taxon>
        <taxon>Ecdysozoa</taxon>
        <taxon>Arthropoda</taxon>
        <taxon>Myriapoda</taxon>
        <taxon>Chilopoda</taxon>
        <taxon>Pleurostigmophora</taxon>
        <taxon>Geophilomorpha</taxon>
        <taxon>Linotaeniidae</taxon>
        <taxon>Strigamia</taxon>
    </lineage>
</organism>
<dbReference type="PANTHER" id="PTHR12758:SF19">
    <property type="entry name" value="APOPTOSIS INHIBITOR 5"/>
    <property type="match status" value="1"/>
</dbReference>
<evidence type="ECO:0000313" key="6">
    <source>
        <dbReference type="Proteomes" id="UP000014500"/>
    </source>
</evidence>
<dbReference type="Pfam" id="PF15906">
    <property type="entry name" value="zf-NOSIP"/>
    <property type="match status" value="1"/>
</dbReference>
<dbReference type="PhylomeDB" id="T1IZZ3"/>
<dbReference type="InterPro" id="IPR031790">
    <property type="entry name" value="Znf-NOSIP"/>
</dbReference>
<protein>
    <recommendedName>
        <fullName evidence="4">Nitric oxide synthase-interacting protein zinc-finger domain-containing protein</fullName>
    </recommendedName>
</protein>
<name>T1IZZ3_STRMM</name>
<reference evidence="5" key="2">
    <citation type="submission" date="2015-02" db="UniProtKB">
        <authorList>
            <consortium name="EnsemblMetazoa"/>
        </authorList>
    </citation>
    <scope>IDENTIFICATION</scope>
</reference>
<proteinExistence type="inferred from homology"/>
<dbReference type="AlphaFoldDB" id="T1IZZ3"/>
<dbReference type="GO" id="GO:0003723">
    <property type="term" value="F:RNA binding"/>
    <property type="evidence" value="ECO:0007669"/>
    <property type="project" value="TreeGrafter"/>
</dbReference>
<dbReference type="FunFam" id="3.30.40.10:FF:001144">
    <property type="entry name" value="Nitric oxide synthase-interacting protein"/>
    <property type="match status" value="1"/>
</dbReference>